<comment type="caution">
    <text evidence="2">The sequence shown here is derived from an EMBL/GenBank/DDBJ whole genome shotgun (WGS) entry which is preliminary data.</text>
</comment>
<feature type="region of interest" description="Disordered" evidence="1">
    <location>
        <begin position="215"/>
        <end position="234"/>
    </location>
</feature>
<gene>
    <name evidence="2" type="ORF">AK812_SmicGene5159</name>
</gene>
<organism evidence="2 3">
    <name type="scientific">Symbiodinium microadriaticum</name>
    <name type="common">Dinoflagellate</name>
    <name type="synonym">Zooxanthella microadriatica</name>
    <dbReference type="NCBI Taxonomy" id="2951"/>
    <lineage>
        <taxon>Eukaryota</taxon>
        <taxon>Sar</taxon>
        <taxon>Alveolata</taxon>
        <taxon>Dinophyceae</taxon>
        <taxon>Suessiales</taxon>
        <taxon>Symbiodiniaceae</taxon>
        <taxon>Symbiodinium</taxon>
    </lineage>
</organism>
<protein>
    <submittedName>
        <fullName evidence="2">Uncharacterized protein</fullName>
    </submittedName>
</protein>
<feature type="region of interest" description="Disordered" evidence="1">
    <location>
        <begin position="1"/>
        <end position="53"/>
    </location>
</feature>
<sequence length="254" mass="26756">MEVPEPLEAPKMPLPPKREVPEPLVEAPKTKAEVGEPEPGLPEPPPEPKIEVPVPLEAPNMEVPLPVDVPPKKELPELAPVEPKMLLEAVLPPEGAPKRPEPEVAGLSKREDPEDDPKIDLPSSGFSVFSPKALPKIDPTDPLPVPGAPKIEPPEEAPKSETGALPPPSEAGVPKREPPELGVPKIDAPPEPPESGAVQRAPPEFGAGCRSALALDPKMDPAVPPNRPESKISSAPEPLILACSFSLIGIVLIA</sequence>
<proteinExistence type="predicted"/>
<dbReference type="AlphaFoldDB" id="A0A1Q9EUI6"/>
<evidence type="ECO:0000313" key="2">
    <source>
        <dbReference type="EMBL" id="OLQ11075.1"/>
    </source>
</evidence>
<evidence type="ECO:0000256" key="1">
    <source>
        <dbReference type="SAM" id="MobiDB-lite"/>
    </source>
</evidence>
<feature type="compositionally biased region" description="Basic and acidic residues" evidence="1">
    <location>
        <begin position="96"/>
        <end position="119"/>
    </location>
</feature>
<evidence type="ECO:0000313" key="3">
    <source>
        <dbReference type="Proteomes" id="UP000186817"/>
    </source>
</evidence>
<dbReference type="OrthoDB" id="10554484at2759"/>
<keyword evidence="3" id="KW-1185">Reference proteome</keyword>
<dbReference type="EMBL" id="LSRX01000066">
    <property type="protein sequence ID" value="OLQ11075.1"/>
    <property type="molecule type" value="Genomic_DNA"/>
</dbReference>
<reference evidence="2 3" key="1">
    <citation type="submission" date="2016-02" db="EMBL/GenBank/DDBJ databases">
        <title>Genome analysis of coral dinoflagellate symbionts highlights evolutionary adaptations to a symbiotic lifestyle.</title>
        <authorList>
            <person name="Aranda M."/>
            <person name="Li Y."/>
            <person name="Liew Y.J."/>
            <person name="Baumgarten S."/>
            <person name="Simakov O."/>
            <person name="Wilson M."/>
            <person name="Piel J."/>
            <person name="Ashoor H."/>
            <person name="Bougouffa S."/>
            <person name="Bajic V.B."/>
            <person name="Ryu T."/>
            <person name="Ravasi T."/>
            <person name="Bayer T."/>
            <person name="Micklem G."/>
            <person name="Kim H."/>
            <person name="Bhak J."/>
            <person name="Lajeunesse T.C."/>
            <person name="Voolstra C.R."/>
        </authorList>
    </citation>
    <scope>NUCLEOTIDE SEQUENCE [LARGE SCALE GENOMIC DNA]</scope>
    <source>
        <strain evidence="2 3">CCMP2467</strain>
    </source>
</reference>
<feature type="region of interest" description="Disordered" evidence="1">
    <location>
        <begin position="86"/>
        <end position="209"/>
    </location>
</feature>
<accession>A0A1Q9EUI6</accession>
<dbReference type="Proteomes" id="UP000186817">
    <property type="component" value="Unassembled WGS sequence"/>
</dbReference>
<name>A0A1Q9EUI6_SYMMI</name>